<sequence>MSVRSASRSYDSRETATVGTATDDNDHVIKFQDVLKASAKIQGIAYKTPVMTSTSLNELAGDRRLFFKVEALQRTGSFKFRGALNATLCLVDDLLDDENNDDNKNVGENEDEFNIDEDEYTQLSRDYESQIGSVDTSRSNRSKRSASRPRTITTGAPEKGLHIVTHSSGNHAAAVALAADLASDGLYNGYDRDLDVRATIVMPKNAPDVKVAGVKGYGGEIVMVESTNKAREQMANYILKEQKAAFIHPSENPKVIAGQGTVCLEFVDQVKQILENEFEDDEDEEEEEEHNDLDVVIIPVGGGGLAAGNAIALRGLLGDYVRIVLAEPANMDDAKRSKDAGELLGHDPYNPKDTVADGLKTTLGPNTWPVVRDLVDDIITVSEEDILRATKLIWDRLKICIEPSAGTGFAVALSEEFQSKYRIDLGYENVGIILCGGNVDLTRVAKKMYMIGL</sequence>
<evidence type="ECO:0000256" key="7">
    <source>
        <dbReference type="ARBA" id="ARBA00022898"/>
    </source>
</evidence>
<name>A0AAD3HDH0_9STRA</name>
<dbReference type="Pfam" id="PF00291">
    <property type="entry name" value="PALP"/>
    <property type="match status" value="1"/>
</dbReference>
<dbReference type="Gene3D" id="3.40.50.1100">
    <property type="match status" value="2"/>
</dbReference>
<dbReference type="GO" id="GO:0003941">
    <property type="term" value="F:L-serine ammonia-lyase activity"/>
    <property type="evidence" value="ECO:0007669"/>
    <property type="project" value="TreeGrafter"/>
</dbReference>
<keyword evidence="8" id="KW-0175">Coiled coil</keyword>
<keyword evidence="6" id="KW-0460">Magnesium</keyword>
<evidence type="ECO:0000259" key="10">
    <source>
        <dbReference type="Pfam" id="PF00291"/>
    </source>
</evidence>
<comment type="caution">
    <text evidence="11">The sequence shown here is derived from an EMBL/GenBank/DDBJ whole genome shotgun (WGS) entry which is preliminary data.</text>
</comment>
<evidence type="ECO:0000256" key="6">
    <source>
        <dbReference type="ARBA" id="ARBA00022842"/>
    </source>
</evidence>
<feature type="domain" description="Tryptophan synthase beta chain-like PALP" evidence="10">
    <location>
        <begin position="158"/>
        <end position="436"/>
    </location>
</feature>
<evidence type="ECO:0000313" key="11">
    <source>
        <dbReference type="EMBL" id="GFH59852.1"/>
    </source>
</evidence>
<evidence type="ECO:0000313" key="12">
    <source>
        <dbReference type="Proteomes" id="UP001054902"/>
    </source>
</evidence>
<evidence type="ECO:0000256" key="1">
    <source>
        <dbReference type="ARBA" id="ARBA00001913"/>
    </source>
</evidence>
<dbReference type="GO" id="GO:0030378">
    <property type="term" value="F:serine racemase activity"/>
    <property type="evidence" value="ECO:0007669"/>
    <property type="project" value="TreeGrafter"/>
</dbReference>
<keyword evidence="12" id="KW-1185">Reference proteome</keyword>
<keyword evidence="7" id="KW-0663">Pyridoxal phosphate</keyword>
<dbReference type="InterPro" id="IPR001926">
    <property type="entry name" value="TrpB-like_PALP"/>
</dbReference>
<feature type="coiled-coil region" evidence="8">
    <location>
        <begin position="264"/>
        <end position="291"/>
    </location>
</feature>
<evidence type="ECO:0000256" key="5">
    <source>
        <dbReference type="ARBA" id="ARBA00010869"/>
    </source>
</evidence>
<comment type="cofactor">
    <cofactor evidence="4">
        <name>Mg(2+)</name>
        <dbReference type="ChEBI" id="CHEBI:18420"/>
    </cofactor>
</comment>
<dbReference type="PANTHER" id="PTHR43050:SF1">
    <property type="entry name" value="SERINE RACEMASE"/>
    <property type="match status" value="1"/>
</dbReference>
<evidence type="ECO:0000256" key="3">
    <source>
        <dbReference type="ARBA" id="ARBA00001936"/>
    </source>
</evidence>
<dbReference type="GO" id="GO:0000287">
    <property type="term" value="F:magnesium ion binding"/>
    <property type="evidence" value="ECO:0007669"/>
    <property type="project" value="TreeGrafter"/>
</dbReference>
<dbReference type="SUPFAM" id="SSF53686">
    <property type="entry name" value="Tryptophan synthase beta subunit-like PLP-dependent enzymes"/>
    <property type="match status" value="1"/>
</dbReference>
<accession>A0AAD3HDH0</accession>
<dbReference type="GO" id="GO:0030170">
    <property type="term" value="F:pyridoxal phosphate binding"/>
    <property type="evidence" value="ECO:0007669"/>
    <property type="project" value="InterPro"/>
</dbReference>
<dbReference type="InterPro" id="IPR036052">
    <property type="entry name" value="TrpB-like_PALP_sf"/>
</dbReference>
<dbReference type="Proteomes" id="UP001054902">
    <property type="component" value="Unassembled WGS sequence"/>
</dbReference>
<comment type="cofactor">
    <cofactor evidence="3">
        <name>Mn(2+)</name>
        <dbReference type="ChEBI" id="CHEBI:29035"/>
    </cofactor>
</comment>
<dbReference type="EMBL" id="BLLK01000069">
    <property type="protein sequence ID" value="GFH59852.1"/>
    <property type="molecule type" value="Genomic_DNA"/>
</dbReference>
<evidence type="ECO:0000256" key="4">
    <source>
        <dbReference type="ARBA" id="ARBA00001946"/>
    </source>
</evidence>
<proteinExistence type="inferred from homology"/>
<feature type="region of interest" description="Disordered" evidence="9">
    <location>
        <begin position="126"/>
        <end position="156"/>
    </location>
</feature>
<comment type="cofactor">
    <cofactor evidence="1">
        <name>Ca(2+)</name>
        <dbReference type="ChEBI" id="CHEBI:29108"/>
    </cofactor>
</comment>
<comment type="cofactor">
    <cofactor evidence="2">
        <name>pyridoxal 5'-phosphate</name>
        <dbReference type="ChEBI" id="CHEBI:597326"/>
    </cofactor>
</comment>
<dbReference type="AlphaFoldDB" id="A0AAD3HDH0"/>
<dbReference type="GO" id="GO:0018114">
    <property type="term" value="F:threonine racemase activity"/>
    <property type="evidence" value="ECO:0007669"/>
    <property type="project" value="TreeGrafter"/>
</dbReference>
<dbReference type="GO" id="GO:0005524">
    <property type="term" value="F:ATP binding"/>
    <property type="evidence" value="ECO:0007669"/>
    <property type="project" value="TreeGrafter"/>
</dbReference>
<comment type="similarity">
    <text evidence="5">Belongs to the serine/threonine dehydratase family.</text>
</comment>
<gene>
    <name evidence="11" type="ORF">CTEN210_16328</name>
</gene>
<dbReference type="PROSITE" id="PS00165">
    <property type="entry name" value="DEHYDRATASE_SER_THR"/>
    <property type="match status" value="1"/>
</dbReference>
<dbReference type="InterPro" id="IPR000634">
    <property type="entry name" value="Ser/Thr_deHydtase_PyrdxlP-BS"/>
</dbReference>
<organism evidence="11 12">
    <name type="scientific">Chaetoceros tenuissimus</name>
    <dbReference type="NCBI Taxonomy" id="426638"/>
    <lineage>
        <taxon>Eukaryota</taxon>
        <taxon>Sar</taxon>
        <taxon>Stramenopiles</taxon>
        <taxon>Ochrophyta</taxon>
        <taxon>Bacillariophyta</taxon>
        <taxon>Coscinodiscophyceae</taxon>
        <taxon>Chaetocerotophycidae</taxon>
        <taxon>Chaetocerotales</taxon>
        <taxon>Chaetocerotaceae</taxon>
        <taxon>Chaetoceros</taxon>
    </lineage>
</organism>
<dbReference type="PANTHER" id="PTHR43050">
    <property type="entry name" value="SERINE / THREONINE RACEMASE FAMILY MEMBER"/>
    <property type="match status" value="1"/>
</dbReference>
<evidence type="ECO:0000256" key="9">
    <source>
        <dbReference type="SAM" id="MobiDB-lite"/>
    </source>
</evidence>
<reference evidence="11 12" key="1">
    <citation type="journal article" date="2021" name="Sci. Rep.">
        <title>The genome of the diatom Chaetoceros tenuissimus carries an ancient integrated fragment of an extant virus.</title>
        <authorList>
            <person name="Hongo Y."/>
            <person name="Kimura K."/>
            <person name="Takaki Y."/>
            <person name="Yoshida Y."/>
            <person name="Baba S."/>
            <person name="Kobayashi G."/>
            <person name="Nagasaki K."/>
            <person name="Hano T."/>
            <person name="Tomaru Y."/>
        </authorList>
    </citation>
    <scope>NUCLEOTIDE SEQUENCE [LARGE SCALE GENOMIC DNA]</scope>
    <source>
        <strain evidence="11 12">NIES-3715</strain>
    </source>
</reference>
<protein>
    <submittedName>
        <fullName evidence="11">Tryptophan synthase beta subunit-like PLP-dependent enzyme</fullName>
    </submittedName>
</protein>
<dbReference type="GO" id="GO:0070179">
    <property type="term" value="P:D-serine biosynthetic process"/>
    <property type="evidence" value="ECO:0007669"/>
    <property type="project" value="TreeGrafter"/>
</dbReference>
<evidence type="ECO:0000256" key="2">
    <source>
        <dbReference type="ARBA" id="ARBA00001933"/>
    </source>
</evidence>
<evidence type="ECO:0000256" key="8">
    <source>
        <dbReference type="SAM" id="Coils"/>
    </source>
</evidence>